<protein>
    <recommendedName>
        <fullName evidence="5">Galactose oxidase</fullName>
    </recommendedName>
</protein>
<gene>
    <name evidence="3" type="ORF">GLOIN_2v1872057</name>
</gene>
<keyword evidence="2" id="KW-0472">Membrane</keyword>
<organism evidence="3 4">
    <name type="scientific">Rhizophagus irregularis (strain DAOM 181602 / DAOM 197198 / MUCL 43194)</name>
    <name type="common">Arbuscular mycorrhizal fungus</name>
    <name type="synonym">Glomus intraradices</name>
    <dbReference type="NCBI Taxonomy" id="747089"/>
    <lineage>
        <taxon>Eukaryota</taxon>
        <taxon>Fungi</taxon>
        <taxon>Fungi incertae sedis</taxon>
        <taxon>Mucoromycota</taxon>
        <taxon>Glomeromycotina</taxon>
        <taxon>Glomeromycetes</taxon>
        <taxon>Glomerales</taxon>
        <taxon>Glomeraceae</taxon>
        <taxon>Rhizophagus</taxon>
    </lineage>
</organism>
<dbReference type="AlphaFoldDB" id="A0A2P4QG00"/>
<dbReference type="PANTHER" id="PTHR23244">
    <property type="entry name" value="KELCH REPEAT DOMAIN"/>
    <property type="match status" value="1"/>
</dbReference>
<dbReference type="VEuPathDB" id="FungiDB:RhiirFUN_008738"/>
<reference evidence="3 4" key="2">
    <citation type="journal article" date="2018" name="New Phytol.">
        <title>High intraspecific genome diversity in the model arbuscular mycorrhizal symbiont Rhizophagus irregularis.</title>
        <authorList>
            <person name="Chen E.C.H."/>
            <person name="Morin E."/>
            <person name="Beaudet D."/>
            <person name="Noel J."/>
            <person name="Yildirir G."/>
            <person name="Ndikumana S."/>
            <person name="Charron P."/>
            <person name="St-Onge C."/>
            <person name="Giorgi J."/>
            <person name="Kruger M."/>
            <person name="Marton T."/>
            <person name="Ropars J."/>
            <person name="Grigoriev I.V."/>
            <person name="Hainaut M."/>
            <person name="Henrissat B."/>
            <person name="Roux C."/>
            <person name="Martin F."/>
            <person name="Corradi N."/>
        </authorList>
    </citation>
    <scope>NUCLEOTIDE SEQUENCE [LARGE SCALE GENOMIC DNA]</scope>
    <source>
        <strain evidence="3 4">DAOM 197198</strain>
    </source>
</reference>
<feature type="region of interest" description="Disordered" evidence="1">
    <location>
        <begin position="434"/>
        <end position="459"/>
    </location>
</feature>
<feature type="transmembrane region" description="Helical" evidence="2">
    <location>
        <begin position="402"/>
        <end position="425"/>
    </location>
</feature>
<evidence type="ECO:0000313" key="4">
    <source>
        <dbReference type="Proteomes" id="UP000018888"/>
    </source>
</evidence>
<dbReference type="Proteomes" id="UP000018888">
    <property type="component" value="Unassembled WGS sequence"/>
</dbReference>
<dbReference type="SUPFAM" id="SSF117281">
    <property type="entry name" value="Kelch motif"/>
    <property type="match status" value="1"/>
</dbReference>
<keyword evidence="2" id="KW-0812">Transmembrane</keyword>
<dbReference type="Pfam" id="PF24681">
    <property type="entry name" value="Kelch_KLHDC2_KLHL20_DRC7"/>
    <property type="match status" value="1"/>
</dbReference>
<keyword evidence="2" id="KW-1133">Transmembrane helix</keyword>
<evidence type="ECO:0000256" key="2">
    <source>
        <dbReference type="SAM" id="Phobius"/>
    </source>
</evidence>
<evidence type="ECO:0000313" key="3">
    <source>
        <dbReference type="EMBL" id="POG76547.1"/>
    </source>
</evidence>
<name>A0A2P4QG00_RHIID</name>
<accession>A0A2P4QG00</accession>
<feature type="transmembrane region" description="Helical" evidence="2">
    <location>
        <begin position="6"/>
        <end position="25"/>
    </location>
</feature>
<comment type="caution">
    <text evidence="3">The sequence shown here is derived from an EMBL/GenBank/DDBJ whole genome shotgun (WGS) entry which is preliminary data.</text>
</comment>
<proteinExistence type="predicted"/>
<keyword evidence="4" id="KW-1185">Reference proteome</keyword>
<dbReference type="Gene3D" id="2.120.10.80">
    <property type="entry name" value="Kelch-type beta propeller"/>
    <property type="match status" value="2"/>
</dbReference>
<sequence>MLYRNLNHYMILIILNQLFNIIIVYGQKFIPEPKIGAEAVLIEDKIYYIGGANPSKPLSKQNPESDIFYLDLNTDNDENFLTWADLKVKSPFTYGHTADVGGINQDSIFIIGGIHYDETNTNYLHRFDTKTYELSVPVIQGKALPTRVGRSSVSYKGKIYLFGGRVDTPVGSALIYVNQFDIFDTVNLIWQVGSIVDSPGTLSGYTATLVNGIIYYIGGRSQQYVFSPMTEIYQYDIVADKWSLKKTTTADINAIPGPRIAHSAVLFDGKIYVYGGTYFNADTPYDVPAKETFVMLDTITLVWSVPAYNYSANAPKLAYHSASIKGALMVLAFGIYADLPSATDQSNNSTHYFGLSQAIIGWNTTPLSEASTPSSTISVVKKSDTPTETVIPSSQNTMSKTVIVGVSVGSVLVVLSIFVVCSLTYRHIKRNQTKIRRESNHPDSQGAEIQIPPDGDKHSSAYLRQYPPLLDGEKRYRLKTDILHSITELQQEGLMITMSHHLDLL</sequence>
<evidence type="ECO:0000256" key="1">
    <source>
        <dbReference type="SAM" id="MobiDB-lite"/>
    </source>
</evidence>
<dbReference type="EMBL" id="AUPC02000049">
    <property type="protein sequence ID" value="POG76547.1"/>
    <property type="molecule type" value="Genomic_DNA"/>
</dbReference>
<evidence type="ECO:0008006" key="5">
    <source>
        <dbReference type="Google" id="ProtNLM"/>
    </source>
</evidence>
<dbReference type="InterPro" id="IPR015915">
    <property type="entry name" value="Kelch-typ_b-propeller"/>
</dbReference>
<reference evidence="3 4" key="1">
    <citation type="journal article" date="2013" name="Proc. Natl. Acad. Sci. U.S.A.">
        <title>Genome of an arbuscular mycorrhizal fungus provides insight into the oldest plant symbiosis.</title>
        <authorList>
            <person name="Tisserant E."/>
            <person name="Malbreil M."/>
            <person name="Kuo A."/>
            <person name="Kohler A."/>
            <person name="Symeonidi A."/>
            <person name="Balestrini R."/>
            <person name="Charron P."/>
            <person name="Duensing N."/>
            <person name="Frei Dit Frey N."/>
            <person name="Gianinazzi-Pearson V."/>
            <person name="Gilbert L.B."/>
            <person name="Handa Y."/>
            <person name="Herr J.R."/>
            <person name="Hijri M."/>
            <person name="Koul R."/>
            <person name="Kawaguchi M."/>
            <person name="Krajinski F."/>
            <person name="Lammers P.J."/>
            <person name="Masclaux F.G."/>
            <person name="Murat C."/>
            <person name="Morin E."/>
            <person name="Ndikumana S."/>
            <person name="Pagni M."/>
            <person name="Petitpierre D."/>
            <person name="Requena N."/>
            <person name="Rosikiewicz P."/>
            <person name="Riley R."/>
            <person name="Saito K."/>
            <person name="San Clemente H."/>
            <person name="Shapiro H."/>
            <person name="van Tuinen D."/>
            <person name="Becard G."/>
            <person name="Bonfante P."/>
            <person name="Paszkowski U."/>
            <person name="Shachar-Hill Y.Y."/>
            <person name="Tuskan G.A."/>
            <person name="Young P.W."/>
            <person name="Sanders I.R."/>
            <person name="Henrissat B."/>
            <person name="Rensing S.A."/>
            <person name="Grigoriev I.V."/>
            <person name="Corradi N."/>
            <person name="Roux C."/>
            <person name="Martin F."/>
        </authorList>
    </citation>
    <scope>NUCLEOTIDE SEQUENCE [LARGE SCALE GENOMIC DNA]</scope>
    <source>
        <strain evidence="3 4">DAOM 197198</strain>
    </source>
</reference>